<dbReference type="Pfam" id="PF12937">
    <property type="entry name" value="F-box-like"/>
    <property type="match status" value="1"/>
</dbReference>
<dbReference type="SUPFAM" id="SSF81383">
    <property type="entry name" value="F-box domain"/>
    <property type="match status" value="1"/>
</dbReference>
<evidence type="ECO:0000313" key="3">
    <source>
        <dbReference type="Proteomes" id="UP000054928"/>
    </source>
</evidence>
<dbReference type="InterPro" id="IPR036047">
    <property type="entry name" value="F-box-like_dom_sf"/>
</dbReference>
<dbReference type="Gene3D" id="1.20.1280.50">
    <property type="match status" value="1"/>
</dbReference>
<evidence type="ECO:0000259" key="1">
    <source>
        <dbReference type="Pfam" id="PF12937"/>
    </source>
</evidence>
<feature type="domain" description="F-box" evidence="1">
    <location>
        <begin position="5"/>
        <end position="49"/>
    </location>
</feature>
<dbReference type="OrthoDB" id="152766at2759"/>
<keyword evidence="3" id="KW-1185">Reference proteome</keyword>
<organism evidence="2 3">
    <name type="scientific">Plasmopara halstedii</name>
    <name type="common">Downy mildew of sunflower</name>
    <dbReference type="NCBI Taxonomy" id="4781"/>
    <lineage>
        <taxon>Eukaryota</taxon>
        <taxon>Sar</taxon>
        <taxon>Stramenopiles</taxon>
        <taxon>Oomycota</taxon>
        <taxon>Peronosporomycetes</taxon>
        <taxon>Peronosporales</taxon>
        <taxon>Peronosporaceae</taxon>
        <taxon>Plasmopara</taxon>
    </lineage>
</organism>
<dbReference type="AlphaFoldDB" id="A0A0P1A9T0"/>
<dbReference type="OMA" id="EIVLMQG"/>
<reference evidence="3" key="1">
    <citation type="submission" date="2014-09" db="EMBL/GenBank/DDBJ databases">
        <authorList>
            <person name="Sharma Rahul"/>
            <person name="Thines Marco"/>
        </authorList>
    </citation>
    <scope>NUCLEOTIDE SEQUENCE [LARGE SCALE GENOMIC DNA]</scope>
</reference>
<dbReference type="STRING" id="4781.A0A0P1A9T0"/>
<proteinExistence type="predicted"/>
<dbReference type="Proteomes" id="UP000054928">
    <property type="component" value="Unassembled WGS sequence"/>
</dbReference>
<dbReference type="InterPro" id="IPR001810">
    <property type="entry name" value="F-box_dom"/>
</dbReference>
<protein>
    <submittedName>
        <fullName evidence="2">F-box domain</fullName>
    </submittedName>
</protein>
<dbReference type="EMBL" id="CCYD01000252">
    <property type="protein sequence ID" value="CEG36842.1"/>
    <property type="molecule type" value="Genomic_DNA"/>
</dbReference>
<name>A0A0P1A9T0_PLAHL</name>
<dbReference type="GeneID" id="36399152"/>
<dbReference type="RefSeq" id="XP_024573211.1">
    <property type="nucleotide sequence ID" value="XM_024722100.1"/>
</dbReference>
<accession>A0A0P1A9T0</accession>
<evidence type="ECO:0000313" key="2">
    <source>
        <dbReference type="EMBL" id="CEG36842.1"/>
    </source>
</evidence>
<sequence length="177" mass="20516">MSTLPKLPLELLELNICQYLDVKAILQLGLVNRTFQDNITQCSKLWKTLMIYHFGYMSKSQLPQVEKSIDDDNKTSEIRWRTVFAVAWQDSIALTQSTLREIDVLRLYRKQACNNVSLLLQPKEAWIRQEVILMEGLRRIPKSKKLIQLYAEVIRQAQLVARIGGAGTEWTLHGKFV</sequence>